<accession>A0AAV4FLK9</accession>
<organism evidence="2 3">
    <name type="scientific">Elysia marginata</name>
    <dbReference type="NCBI Taxonomy" id="1093978"/>
    <lineage>
        <taxon>Eukaryota</taxon>
        <taxon>Metazoa</taxon>
        <taxon>Spiralia</taxon>
        <taxon>Lophotrochozoa</taxon>
        <taxon>Mollusca</taxon>
        <taxon>Gastropoda</taxon>
        <taxon>Heterobranchia</taxon>
        <taxon>Euthyneura</taxon>
        <taxon>Panpulmonata</taxon>
        <taxon>Sacoglossa</taxon>
        <taxon>Placobranchoidea</taxon>
        <taxon>Plakobranchidae</taxon>
        <taxon>Elysia</taxon>
    </lineage>
</organism>
<proteinExistence type="predicted"/>
<name>A0AAV4FLK9_9GAST</name>
<dbReference type="Proteomes" id="UP000762676">
    <property type="component" value="Unassembled WGS sequence"/>
</dbReference>
<sequence>MGFITPYVIVVGAQGLYLRALPVPVLFLLLHELSMSRAQAVSRVASPSGRRQLHLQHSPSLVTQTLDFSNKMGRADLKPPLARDLPGIGSQEQCNRAGSGWVWAI</sequence>
<evidence type="ECO:0000256" key="1">
    <source>
        <dbReference type="SAM" id="Phobius"/>
    </source>
</evidence>
<feature type="transmembrane region" description="Helical" evidence="1">
    <location>
        <begin position="6"/>
        <end position="30"/>
    </location>
</feature>
<protein>
    <submittedName>
        <fullName evidence="2">Uncharacterized protein</fullName>
    </submittedName>
</protein>
<comment type="caution">
    <text evidence="2">The sequence shown here is derived from an EMBL/GenBank/DDBJ whole genome shotgun (WGS) entry which is preliminary data.</text>
</comment>
<keyword evidence="1" id="KW-1133">Transmembrane helix</keyword>
<dbReference type="EMBL" id="BMAT01007923">
    <property type="protein sequence ID" value="GFR74188.1"/>
    <property type="molecule type" value="Genomic_DNA"/>
</dbReference>
<evidence type="ECO:0000313" key="2">
    <source>
        <dbReference type="EMBL" id="GFR74188.1"/>
    </source>
</evidence>
<dbReference type="AlphaFoldDB" id="A0AAV4FLK9"/>
<keyword evidence="3" id="KW-1185">Reference proteome</keyword>
<reference evidence="2 3" key="1">
    <citation type="journal article" date="2021" name="Elife">
        <title>Chloroplast acquisition without the gene transfer in kleptoplastic sea slugs, Plakobranchus ocellatus.</title>
        <authorList>
            <person name="Maeda T."/>
            <person name="Takahashi S."/>
            <person name="Yoshida T."/>
            <person name="Shimamura S."/>
            <person name="Takaki Y."/>
            <person name="Nagai Y."/>
            <person name="Toyoda A."/>
            <person name="Suzuki Y."/>
            <person name="Arimoto A."/>
            <person name="Ishii H."/>
            <person name="Satoh N."/>
            <person name="Nishiyama T."/>
            <person name="Hasebe M."/>
            <person name="Maruyama T."/>
            <person name="Minagawa J."/>
            <person name="Obokata J."/>
            <person name="Shigenobu S."/>
        </authorList>
    </citation>
    <scope>NUCLEOTIDE SEQUENCE [LARGE SCALE GENOMIC DNA]</scope>
</reference>
<keyword evidence="1" id="KW-0812">Transmembrane</keyword>
<keyword evidence="1" id="KW-0472">Membrane</keyword>
<gene>
    <name evidence="2" type="ORF">ElyMa_003885300</name>
</gene>
<evidence type="ECO:0000313" key="3">
    <source>
        <dbReference type="Proteomes" id="UP000762676"/>
    </source>
</evidence>